<dbReference type="RefSeq" id="WP_330106518.1">
    <property type="nucleotide sequence ID" value="NZ_JAZDQT010000001.1"/>
</dbReference>
<evidence type="ECO:0000259" key="3">
    <source>
        <dbReference type="PROSITE" id="PS51186"/>
    </source>
</evidence>
<gene>
    <name evidence="4" type="ORF">VRU48_03415</name>
</gene>
<organism evidence="4 5">
    <name type="scientific">Pedobacter albus</name>
    <dbReference type="NCBI Taxonomy" id="3113905"/>
    <lineage>
        <taxon>Bacteria</taxon>
        <taxon>Pseudomonadati</taxon>
        <taxon>Bacteroidota</taxon>
        <taxon>Sphingobacteriia</taxon>
        <taxon>Sphingobacteriales</taxon>
        <taxon>Sphingobacteriaceae</taxon>
        <taxon>Pedobacter</taxon>
    </lineage>
</organism>
<dbReference type="InterPro" id="IPR016181">
    <property type="entry name" value="Acyl_CoA_acyltransferase"/>
</dbReference>
<dbReference type="EMBL" id="JAZDQT010000001">
    <property type="protein sequence ID" value="MEE1944142.1"/>
    <property type="molecule type" value="Genomic_DNA"/>
</dbReference>
<accession>A0ABU7I3V2</accession>
<evidence type="ECO:0000256" key="2">
    <source>
        <dbReference type="ARBA" id="ARBA00023315"/>
    </source>
</evidence>
<evidence type="ECO:0000313" key="4">
    <source>
        <dbReference type="EMBL" id="MEE1944142.1"/>
    </source>
</evidence>
<dbReference type="PROSITE" id="PS51186">
    <property type="entry name" value="GNAT"/>
    <property type="match status" value="1"/>
</dbReference>
<sequence>MENQLVIKPASLADMATLQLFEQQVITAERPFTNNIRPEKVHYYDLKTLIERENSYLVIGYLDNIAVASGYIRIEKSKPQHQPDYYGYLGFMYVDPAHRGKGLNSQILDHLKNWAKEKGISKLKLEVYAENQNAINAYKKFGFNNHMIEMMMDI</sequence>
<dbReference type="Proteomes" id="UP001336835">
    <property type="component" value="Unassembled WGS sequence"/>
</dbReference>
<comment type="caution">
    <text evidence="4">The sequence shown here is derived from an EMBL/GenBank/DDBJ whole genome shotgun (WGS) entry which is preliminary data.</text>
</comment>
<dbReference type="Pfam" id="PF00583">
    <property type="entry name" value="Acetyltransf_1"/>
    <property type="match status" value="1"/>
</dbReference>
<dbReference type="CDD" id="cd04301">
    <property type="entry name" value="NAT_SF"/>
    <property type="match status" value="1"/>
</dbReference>
<keyword evidence="2" id="KW-0012">Acyltransferase</keyword>
<name>A0ABU7I3V2_9SPHI</name>
<evidence type="ECO:0000256" key="1">
    <source>
        <dbReference type="ARBA" id="ARBA00022679"/>
    </source>
</evidence>
<proteinExistence type="predicted"/>
<dbReference type="SUPFAM" id="SSF55729">
    <property type="entry name" value="Acyl-CoA N-acyltransferases (Nat)"/>
    <property type="match status" value="1"/>
</dbReference>
<dbReference type="InterPro" id="IPR000182">
    <property type="entry name" value="GNAT_dom"/>
</dbReference>
<dbReference type="PANTHER" id="PTHR43072:SF51">
    <property type="entry name" value="ABC SUPERFAMILY TRANSPORT PROTEIN"/>
    <property type="match status" value="1"/>
</dbReference>
<dbReference type="Gene3D" id="3.40.630.30">
    <property type="match status" value="1"/>
</dbReference>
<keyword evidence="1" id="KW-0808">Transferase</keyword>
<feature type="domain" description="N-acetyltransferase" evidence="3">
    <location>
        <begin position="5"/>
        <end position="154"/>
    </location>
</feature>
<keyword evidence="5" id="KW-1185">Reference proteome</keyword>
<reference evidence="4 5" key="1">
    <citation type="submission" date="2024-01" db="EMBL/GenBank/DDBJ databases">
        <title>Pedobacter sp. nov., isolated from fresh soil.</title>
        <authorList>
            <person name="Le N.T.T."/>
        </authorList>
    </citation>
    <scope>NUCLEOTIDE SEQUENCE [LARGE SCALE GENOMIC DNA]</scope>
    <source>
        <strain evidence="4 5">KR3-3</strain>
    </source>
</reference>
<evidence type="ECO:0000313" key="5">
    <source>
        <dbReference type="Proteomes" id="UP001336835"/>
    </source>
</evidence>
<dbReference type="PANTHER" id="PTHR43072">
    <property type="entry name" value="N-ACETYLTRANSFERASE"/>
    <property type="match status" value="1"/>
</dbReference>
<protein>
    <submittedName>
        <fullName evidence="4">GNAT family N-acetyltransferase</fullName>
    </submittedName>
</protein>